<dbReference type="SUPFAM" id="SSF53850">
    <property type="entry name" value="Periplasmic binding protein-like II"/>
    <property type="match status" value="1"/>
</dbReference>
<sequence>MLRTDDRHHLLADNSGEDQMLIRHSILTSALWMVATTSMAATERDYISMAGSTTVAPFATAVGERFSQTSHLRPPQIQAIGSGAGLKLFCSGAGTETPDIAIAVRPIKPTERETCEKNGVKDIVEINIGTIATVVVQSNASAKVGNLTRKNLFLAMAKEVPDPKNSAKLIPNPYKTWKDIDPTLPNTKITIWAPAEMHGTHDIVINQIMLAGCQQIDAMQTLTGNDPKTLVAACTQPREDGAYVEFKDYGAAIKEVQANPNALGIMAQNQFSQDAGLNPIAIDGYEPSAPSIAHSVYPLTESLRFYVKKAHLSNVTGLQNYLAELTSETAIGTNRGYLSAIGMVTLSLPDRNLARASVADLTAR</sequence>
<dbReference type="Proteomes" id="UP000760480">
    <property type="component" value="Unassembled WGS sequence"/>
</dbReference>
<accession>A0ABX1TN52</accession>
<keyword evidence="1" id="KW-0732">Signal</keyword>
<dbReference type="Pfam" id="PF12849">
    <property type="entry name" value="PBP_like_2"/>
    <property type="match status" value="1"/>
</dbReference>
<dbReference type="InterPro" id="IPR024370">
    <property type="entry name" value="PBP_domain"/>
</dbReference>
<evidence type="ECO:0000256" key="1">
    <source>
        <dbReference type="ARBA" id="ARBA00022729"/>
    </source>
</evidence>
<keyword evidence="4" id="KW-1185">Reference proteome</keyword>
<organism evidence="3 4">
    <name type="scientific">Candidatus Competibacter phosphatis</name>
    <dbReference type="NCBI Taxonomy" id="221280"/>
    <lineage>
        <taxon>Bacteria</taxon>
        <taxon>Pseudomonadati</taxon>
        <taxon>Pseudomonadota</taxon>
        <taxon>Gammaproteobacteria</taxon>
        <taxon>Candidatus Competibacteraceae</taxon>
        <taxon>Candidatus Competibacter</taxon>
    </lineage>
</organism>
<protein>
    <submittedName>
        <fullName evidence="3">Phosphate ABC transporter substrate-binding protein</fullName>
    </submittedName>
</protein>
<comment type="caution">
    <text evidence="3">The sequence shown here is derived from an EMBL/GenBank/DDBJ whole genome shotgun (WGS) entry which is preliminary data.</text>
</comment>
<proteinExistence type="predicted"/>
<evidence type="ECO:0000313" key="3">
    <source>
        <dbReference type="EMBL" id="NMQ20132.1"/>
    </source>
</evidence>
<dbReference type="EMBL" id="SPMZ01000039">
    <property type="protein sequence ID" value="NMQ20132.1"/>
    <property type="molecule type" value="Genomic_DNA"/>
</dbReference>
<dbReference type="PANTHER" id="PTHR30570:SF1">
    <property type="entry name" value="PHOSPHATE-BINDING PROTEIN PSTS"/>
    <property type="match status" value="1"/>
</dbReference>
<gene>
    <name evidence="3" type="ORF">E4P82_13550</name>
</gene>
<reference evidence="3 4" key="1">
    <citation type="submission" date="2019-03" db="EMBL/GenBank/DDBJ databases">
        <title>Metabolic reconstructions from genomes of highly enriched 'Candidatus Accumulibacter' and 'Candidatus Competibacter' bioreactor populations.</title>
        <authorList>
            <person name="Annavajhala M.K."/>
            <person name="Welles L."/>
            <person name="Abbas B."/>
            <person name="Sorokin D."/>
            <person name="Park H."/>
            <person name="Van Loosdrecht M."/>
            <person name="Chandran K."/>
        </authorList>
    </citation>
    <scope>NUCLEOTIDE SEQUENCE [LARGE SCALE GENOMIC DNA]</scope>
    <source>
        <strain evidence="3 4">SBR_G</strain>
    </source>
</reference>
<dbReference type="RefSeq" id="WP_169249395.1">
    <property type="nucleotide sequence ID" value="NZ_SPMZ01000039.1"/>
</dbReference>
<evidence type="ECO:0000259" key="2">
    <source>
        <dbReference type="Pfam" id="PF12849"/>
    </source>
</evidence>
<feature type="domain" description="PBP" evidence="2">
    <location>
        <begin position="39"/>
        <end position="328"/>
    </location>
</feature>
<dbReference type="Gene3D" id="3.40.190.10">
    <property type="entry name" value="Periplasmic binding protein-like II"/>
    <property type="match status" value="2"/>
</dbReference>
<evidence type="ECO:0000313" key="4">
    <source>
        <dbReference type="Proteomes" id="UP000760480"/>
    </source>
</evidence>
<name>A0ABX1TN52_9GAMM</name>
<dbReference type="PANTHER" id="PTHR30570">
    <property type="entry name" value="PERIPLASMIC PHOSPHATE BINDING COMPONENT OF PHOSPHATE ABC TRANSPORTER"/>
    <property type="match status" value="1"/>
</dbReference>
<dbReference type="InterPro" id="IPR050811">
    <property type="entry name" value="Phosphate_ABC_transporter"/>
</dbReference>